<dbReference type="PANTHER" id="PTHR46300:SF7">
    <property type="entry name" value="P450, PUTATIVE (EUROFUNG)-RELATED"/>
    <property type="match status" value="1"/>
</dbReference>
<evidence type="ECO:0000256" key="6">
    <source>
        <dbReference type="ARBA" id="ARBA00023002"/>
    </source>
</evidence>
<keyword evidence="6 10" id="KW-0560">Oxidoreductase</keyword>
<proteinExistence type="inferred from homology"/>
<dbReference type="EMBL" id="JAACJM010000005">
    <property type="protein sequence ID" value="KAF5372617.1"/>
    <property type="molecule type" value="Genomic_DNA"/>
</dbReference>
<comment type="cofactor">
    <cofactor evidence="1 9">
        <name>heme</name>
        <dbReference type="ChEBI" id="CHEBI:30413"/>
    </cofactor>
</comment>
<evidence type="ECO:0000256" key="10">
    <source>
        <dbReference type="RuleBase" id="RU000461"/>
    </source>
</evidence>
<feature type="signal peptide" evidence="11">
    <location>
        <begin position="1"/>
        <end position="24"/>
    </location>
</feature>
<evidence type="ECO:0000256" key="1">
    <source>
        <dbReference type="ARBA" id="ARBA00001971"/>
    </source>
</evidence>
<feature type="chain" id="PRO_5034215000" description="Cytochrome P450" evidence="11">
    <location>
        <begin position="25"/>
        <end position="505"/>
    </location>
</feature>
<dbReference type="InterPro" id="IPR002401">
    <property type="entry name" value="Cyt_P450_E_grp-I"/>
</dbReference>
<evidence type="ECO:0000256" key="5">
    <source>
        <dbReference type="ARBA" id="ARBA00022723"/>
    </source>
</evidence>
<evidence type="ECO:0000256" key="11">
    <source>
        <dbReference type="SAM" id="SignalP"/>
    </source>
</evidence>
<dbReference type="GO" id="GO:0020037">
    <property type="term" value="F:heme binding"/>
    <property type="evidence" value="ECO:0007669"/>
    <property type="project" value="InterPro"/>
</dbReference>
<gene>
    <name evidence="12" type="ORF">D9758_005240</name>
</gene>
<accession>A0A8H5GX45</accession>
<evidence type="ECO:0000313" key="12">
    <source>
        <dbReference type="EMBL" id="KAF5372617.1"/>
    </source>
</evidence>
<dbReference type="InterPro" id="IPR001128">
    <property type="entry name" value="Cyt_P450"/>
</dbReference>
<dbReference type="CDD" id="cd11065">
    <property type="entry name" value="CYP64-like"/>
    <property type="match status" value="1"/>
</dbReference>
<dbReference type="GO" id="GO:0004497">
    <property type="term" value="F:monooxygenase activity"/>
    <property type="evidence" value="ECO:0007669"/>
    <property type="project" value="UniProtKB-KW"/>
</dbReference>
<comment type="caution">
    <text evidence="12">The sequence shown here is derived from an EMBL/GenBank/DDBJ whole genome shotgun (WGS) entry which is preliminary data.</text>
</comment>
<evidence type="ECO:0000256" key="3">
    <source>
        <dbReference type="ARBA" id="ARBA00010617"/>
    </source>
</evidence>
<protein>
    <recommendedName>
        <fullName evidence="14">Cytochrome P450</fullName>
    </recommendedName>
</protein>
<dbReference type="PROSITE" id="PS00086">
    <property type="entry name" value="CYTOCHROME_P450"/>
    <property type="match status" value="1"/>
</dbReference>
<evidence type="ECO:0000256" key="8">
    <source>
        <dbReference type="ARBA" id="ARBA00023033"/>
    </source>
</evidence>
<dbReference type="InterPro" id="IPR050364">
    <property type="entry name" value="Cytochrome_P450_fung"/>
</dbReference>
<keyword evidence="11" id="KW-0732">Signal</keyword>
<feature type="binding site" description="axial binding residue" evidence="9">
    <location>
        <position position="440"/>
    </location>
    <ligand>
        <name>heme</name>
        <dbReference type="ChEBI" id="CHEBI:30413"/>
    </ligand>
    <ligandPart>
        <name>Fe</name>
        <dbReference type="ChEBI" id="CHEBI:18248"/>
    </ligandPart>
</feature>
<dbReference type="GO" id="GO:0005506">
    <property type="term" value="F:iron ion binding"/>
    <property type="evidence" value="ECO:0007669"/>
    <property type="project" value="InterPro"/>
</dbReference>
<dbReference type="GO" id="GO:0016705">
    <property type="term" value="F:oxidoreductase activity, acting on paired donors, with incorporation or reduction of molecular oxygen"/>
    <property type="evidence" value="ECO:0007669"/>
    <property type="project" value="InterPro"/>
</dbReference>
<sequence>MQLSLQILLAAVPLFLLLQRLLSGRRGLRLPPGPKGLPLIGNIYDLSDLKGHLWVQYTKWAERYGEIFHYQVFGTHVVVLNSQKAIFELLEQRSYNYSDRPDMPMLVDLMGAGWNFGVMRYSDRWRLHRRTFHQFFQSRCQPEYYQAQRDATLSLMHKLTTDPEHFFGHVSHHSGEILLKTVYGYTLHTEDDKYLQLVHNALEGAVEAANPGSFWVDYFPILKHMPAWLPGASFKRKAKAWGKSFQDLVDQPWNWTREAMEEGTALPSFCTQSAERHSITPGENSKMEQVIKNCAAFAYSAGTETTVSSILSFILVMAIHPDLQIRAQKELENVIGVGRLPDFEDQDKLPFIQVLISEILRWNPVSPLALPHRALHDDVYEGYAIPEGATVVGNAWAVLHDEELYGANPLEFDPDRFLRKDGKVPPNPDLFAFGFGRRICPGRYIALNTIYLTMVYLLTTYNITKAIDNDGNEIEPRVQFAEGISSHPLPFKCRFIPRNLGAATA</sequence>
<name>A0A8H5GX45_9AGAR</name>
<dbReference type="Gene3D" id="1.10.630.10">
    <property type="entry name" value="Cytochrome P450"/>
    <property type="match status" value="1"/>
</dbReference>
<comment type="pathway">
    <text evidence="2">Secondary metabolite biosynthesis.</text>
</comment>
<keyword evidence="7 9" id="KW-0408">Iron</keyword>
<evidence type="ECO:0000313" key="13">
    <source>
        <dbReference type="Proteomes" id="UP000559256"/>
    </source>
</evidence>
<dbReference type="Proteomes" id="UP000559256">
    <property type="component" value="Unassembled WGS sequence"/>
</dbReference>
<reference evidence="12 13" key="1">
    <citation type="journal article" date="2020" name="ISME J.">
        <title>Uncovering the hidden diversity of litter-decomposition mechanisms in mushroom-forming fungi.</title>
        <authorList>
            <person name="Floudas D."/>
            <person name="Bentzer J."/>
            <person name="Ahren D."/>
            <person name="Johansson T."/>
            <person name="Persson P."/>
            <person name="Tunlid A."/>
        </authorList>
    </citation>
    <scope>NUCLEOTIDE SEQUENCE [LARGE SCALE GENOMIC DNA]</scope>
    <source>
        <strain evidence="12 13">CBS 291.85</strain>
    </source>
</reference>
<dbReference type="InterPro" id="IPR036396">
    <property type="entry name" value="Cyt_P450_sf"/>
</dbReference>
<keyword evidence="13" id="KW-1185">Reference proteome</keyword>
<organism evidence="12 13">
    <name type="scientific">Tetrapyrgos nigripes</name>
    <dbReference type="NCBI Taxonomy" id="182062"/>
    <lineage>
        <taxon>Eukaryota</taxon>
        <taxon>Fungi</taxon>
        <taxon>Dikarya</taxon>
        <taxon>Basidiomycota</taxon>
        <taxon>Agaricomycotina</taxon>
        <taxon>Agaricomycetes</taxon>
        <taxon>Agaricomycetidae</taxon>
        <taxon>Agaricales</taxon>
        <taxon>Marasmiineae</taxon>
        <taxon>Marasmiaceae</taxon>
        <taxon>Tetrapyrgos</taxon>
    </lineage>
</organism>
<dbReference type="SUPFAM" id="SSF48264">
    <property type="entry name" value="Cytochrome P450"/>
    <property type="match status" value="1"/>
</dbReference>
<dbReference type="InterPro" id="IPR017972">
    <property type="entry name" value="Cyt_P450_CS"/>
</dbReference>
<keyword evidence="5 9" id="KW-0479">Metal-binding</keyword>
<dbReference type="PRINTS" id="PR00463">
    <property type="entry name" value="EP450I"/>
</dbReference>
<dbReference type="OrthoDB" id="2789670at2759"/>
<dbReference type="AlphaFoldDB" id="A0A8H5GX45"/>
<evidence type="ECO:0008006" key="14">
    <source>
        <dbReference type="Google" id="ProtNLM"/>
    </source>
</evidence>
<dbReference type="Pfam" id="PF00067">
    <property type="entry name" value="p450"/>
    <property type="match status" value="1"/>
</dbReference>
<evidence type="ECO:0000256" key="9">
    <source>
        <dbReference type="PIRSR" id="PIRSR602401-1"/>
    </source>
</evidence>
<dbReference type="PRINTS" id="PR00385">
    <property type="entry name" value="P450"/>
</dbReference>
<evidence type="ECO:0000256" key="7">
    <source>
        <dbReference type="ARBA" id="ARBA00023004"/>
    </source>
</evidence>
<comment type="similarity">
    <text evidence="3 10">Belongs to the cytochrome P450 family.</text>
</comment>
<keyword evidence="8 10" id="KW-0503">Monooxygenase</keyword>
<dbReference type="PANTHER" id="PTHR46300">
    <property type="entry name" value="P450, PUTATIVE (EUROFUNG)-RELATED-RELATED"/>
    <property type="match status" value="1"/>
</dbReference>
<evidence type="ECO:0000256" key="2">
    <source>
        <dbReference type="ARBA" id="ARBA00005179"/>
    </source>
</evidence>
<keyword evidence="4 9" id="KW-0349">Heme</keyword>
<evidence type="ECO:0000256" key="4">
    <source>
        <dbReference type="ARBA" id="ARBA00022617"/>
    </source>
</evidence>